<dbReference type="SUPFAM" id="SSF53223">
    <property type="entry name" value="Aminoacid dehydrogenase-like, N-terminal domain"/>
    <property type="match status" value="1"/>
</dbReference>
<organism evidence="10">
    <name type="scientific">Bactrocera dorsalis</name>
    <name type="common">Oriental fruit fly</name>
    <name type="synonym">Dacus dorsalis</name>
    <dbReference type="NCBI Taxonomy" id="27457"/>
    <lineage>
        <taxon>Eukaryota</taxon>
        <taxon>Metazoa</taxon>
        <taxon>Ecdysozoa</taxon>
        <taxon>Arthropoda</taxon>
        <taxon>Hexapoda</taxon>
        <taxon>Insecta</taxon>
        <taxon>Pterygota</taxon>
        <taxon>Neoptera</taxon>
        <taxon>Endopterygota</taxon>
        <taxon>Diptera</taxon>
        <taxon>Brachycera</taxon>
        <taxon>Muscomorpha</taxon>
        <taxon>Tephritoidea</taxon>
        <taxon>Tephritidae</taxon>
        <taxon>Bactrocera</taxon>
        <taxon>Bactrocera</taxon>
    </lineage>
</organism>
<evidence type="ECO:0000256" key="4">
    <source>
        <dbReference type="ARBA" id="ARBA00022801"/>
    </source>
</evidence>
<dbReference type="EMBL" id="GAKP01016681">
    <property type="protein sequence ID" value="JAC42271.1"/>
    <property type="molecule type" value="Transcribed_RNA"/>
</dbReference>
<evidence type="ECO:0000256" key="5">
    <source>
        <dbReference type="ARBA" id="ARBA00023002"/>
    </source>
</evidence>
<name>A0A034VG54_BACDO</name>
<dbReference type="PRINTS" id="PR00085">
    <property type="entry name" value="THFDHDRGNASE"/>
</dbReference>
<comment type="catalytic activity">
    <reaction evidence="7">
        <text>(6R)-5,10-methenyltetrahydrofolate + H2O = (6R)-10-formyltetrahydrofolate + H(+)</text>
        <dbReference type="Rhea" id="RHEA:23700"/>
        <dbReference type="ChEBI" id="CHEBI:15377"/>
        <dbReference type="ChEBI" id="CHEBI:15378"/>
        <dbReference type="ChEBI" id="CHEBI:57455"/>
        <dbReference type="ChEBI" id="CHEBI:195366"/>
        <dbReference type="EC" id="3.5.4.9"/>
    </reaction>
</comment>
<dbReference type="FunFam" id="3.40.50.720:FF:000070">
    <property type="entry name" value="probable bifunctional methylenetetrahydrofolate dehydrogenase/cyclohydrolase 2"/>
    <property type="match status" value="1"/>
</dbReference>
<dbReference type="HAMAP" id="MF_01576">
    <property type="entry name" value="THF_DHG_CYH"/>
    <property type="match status" value="1"/>
</dbReference>
<evidence type="ECO:0000313" key="10">
    <source>
        <dbReference type="EMBL" id="JAC42271.1"/>
    </source>
</evidence>
<dbReference type="KEGG" id="bdr:105227055"/>
<reference evidence="10" key="1">
    <citation type="journal article" date="2014" name="BMC Genomics">
        <title>Characterizing the developmental transcriptome of the oriental fruit fly, Bactrocera dorsalis (Diptera: Tephritidae) through comparative genomic analysis with Drosophila melanogaster utilizing modENCODE datasets.</title>
        <authorList>
            <person name="Geib S.M."/>
            <person name="Calla B."/>
            <person name="Hall B."/>
            <person name="Hou S."/>
            <person name="Manoukis N.C."/>
        </authorList>
    </citation>
    <scope>NUCLEOTIDE SEQUENCE</scope>
    <source>
        <strain evidence="10">Punador</strain>
    </source>
</reference>
<dbReference type="InterPro" id="IPR046346">
    <property type="entry name" value="Aminoacid_DH-like_N_sf"/>
</dbReference>
<proteinExistence type="inferred from homology"/>
<dbReference type="Pfam" id="PF00763">
    <property type="entry name" value="THF_DHG_CYH"/>
    <property type="match status" value="1"/>
</dbReference>
<gene>
    <name evidence="10" type="primary">MTDC</name>
</gene>
<keyword evidence="4 10" id="KW-0378">Hydrolase</keyword>
<evidence type="ECO:0000259" key="9">
    <source>
        <dbReference type="Pfam" id="PF02882"/>
    </source>
</evidence>
<dbReference type="GO" id="GO:0005739">
    <property type="term" value="C:mitochondrion"/>
    <property type="evidence" value="ECO:0007669"/>
    <property type="project" value="TreeGrafter"/>
</dbReference>
<dbReference type="GO" id="GO:0004477">
    <property type="term" value="F:methenyltetrahydrofolate cyclohydrolase activity"/>
    <property type="evidence" value="ECO:0007669"/>
    <property type="project" value="UniProtKB-EC"/>
</dbReference>
<dbReference type="GO" id="GO:0035999">
    <property type="term" value="P:tetrahydrofolate interconversion"/>
    <property type="evidence" value="ECO:0007669"/>
    <property type="project" value="TreeGrafter"/>
</dbReference>
<keyword evidence="3" id="KW-0554">One-carbon metabolism</keyword>
<dbReference type="PANTHER" id="PTHR48099:SF11">
    <property type="entry name" value="BIFUNCTIONAL METHYLENETETRAHYDROFOLATE DEHYDROGENASE_CYCLOHYDROLASE, MITOCHONDRIAL"/>
    <property type="match status" value="1"/>
</dbReference>
<evidence type="ECO:0000256" key="1">
    <source>
        <dbReference type="ARBA" id="ARBA00011738"/>
    </source>
</evidence>
<evidence type="ECO:0000256" key="3">
    <source>
        <dbReference type="ARBA" id="ARBA00022563"/>
    </source>
</evidence>
<evidence type="ECO:0000256" key="6">
    <source>
        <dbReference type="ARBA" id="ARBA00023268"/>
    </source>
</evidence>
<dbReference type="FunFam" id="3.40.50.10860:FF:000005">
    <property type="entry name" value="C-1-tetrahydrofolate synthase, cytoplasmic, putative"/>
    <property type="match status" value="1"/>
</dbReference>
<dbReference type="GO" id="GO:0004487">
    <property type="term" value="F:methylenetetrahydrofolate dehydrogenase (NAD+) activity"/>
    <property type="evidence" value="ECO:0007669"/>
    <property type="project" value="TreeGrafter"/>
</dbReference>
<dbReference type="Gene3D" id="3.40.50.10860">
    <property type="entry name" value="Leucine Dehydrogenase, chain A, domain 1"/>
    <property type="match status" value="1"/>
</dbReference>
<sequence length="346" mass="37573">MFLRLKIRYALHICNCTTQPKSLLKCKHVTKSFSYSSHGAKIIDGKAIADKIKNELKEKISDYVAQGNRAPRLTAILVGTDPASQTYVKNKMLAAKTVGIISNTIDLPDTTSQEEILQYIRKLNEDTTVDGILVQLPVPDHIDEHTICNAIAPSKDVDGFNEINVGRLALDMKSIVPATPLGVYELLRRTEIPTFGKNVVVIGRSKNVGMPTAMLLHTDGRHVSKGMDATVTICHRNTPPEQLKKHCQNADIIITAVGKPGLVRRDMVKAGACVIDIGITRIPGAEPGKTKLVGDVDFEEVRKVAGHITPVPGGVGPMTVAMLMSNTFMVAQTLAKTKLSTCFTSD</sequence>
<dbReference type="OrthoDB" id="5126881at2759"/>
<evidence type="ECO:0000256" key="2">
    <source>
        <dbReference type="ARBA" id="ARBA00012776"/>
    </source>
</evidence>
<dbReference type="RefSeq" id="XP_011204520.2">
    <property type="nucleotide sequence ID" value="XM_011206218.4"/>
</dbReference>
<dbReference type="Pfam" id="PF02882">
    <property type="entry name" value="THF_DHG_CYH_C"/>
    <property type="match status" value="1"/>
</dbReference>
<dbReference type="GeneID" id="105227055"/>
<feature type="domain" description="Tetrahydrofolate dehydrogenase/cyclohydrolase NAD(P)-binding" evidence="9">
    <location>
        <begin position="177"/>
        <end position="332"/>
    </location>
</feature>
<evidence type="ECO:0000256" key="7">
    <source>
        <dbReference type="ARBA" id="ARBA00036357"/>
    </source>
</evidence>
<dbReference type="PROSITE" id="PS00766">
    <property type="entry name" value="THF_DHG_CYH_1"/>
    <property type="match status" value="1"/>
</dbReference>
<dbReference type="CDD" id="cd01080">
    <property type="entry name" value="NAD_bind_m-THF_DH_Cyclohyd"/>
    <property type="match status" value="1"/>
</dbReference>
<dbReference type="InterPro" id="IPR020867">
    <property type="entry name" value="THF_DH/CycHdrlase_CS"/>
</dbReference>
<dbReference type="Gene3D" id="3.40.50.720">
    <property type="entry name" value="NAD(P)-binding Rossmann-like Domain"/>
    <property type="match status" value="1"/>
</dbReference>
<dbReference type="SUPFAM" id="SSF51735">
    <property type="entry name" value="NAD(P)-binding Rossmann-fold domains"/>
    <property type="match status" value="1"/>
</dbReference>
<evidence type="ECO:0000259" key="8">
    <source>
        <dbReference type="Pfam" id="PF00763"/>
    </source>
</evidence>
<dbReference type="PROSITE" id="PS00767">
    <property type="entry name" value="THF_DHG_CYH_2"/>
    <property type="match status" value="1"/>
</dbReference>
<dbReference type="InterPro" id="IPR000672">
    <property type="entry name" value="THF_DH/CycHdrlase"/>
</dbReference>
<dbReference type="GO" id="GO:0004488">
    <property type="term" value="F:methylenetetrahydrofolate dehydrogenase (NADP+) activity"/>
    <property type="evidence" value="ECO:0007669"/>
    <property type="project" value="InterPro"/>
</dbReference>
<dbReference type="PANTHER" id="PTHR48099">
    <property type="entry name" value="C-1-TETRAHYDROFOLATE SYNTHASE, CYTOPLASMIC-RELATED"/>
    <property type="match status" value="1"/>
</dbReference>
<keyword evidence="5" id="KW-0560">Oxidoreductase</keyword>
<dbReference type="CTD" id="47895"/>
<keyword evidence="6" id="KW-0511">Multifunctional enzyme</keyword>
<dbReference type="InterPro" id="IPR020630">
    <property type="entry name" value="THF_DH/CycHdrlase_cat_dom"/>
</dbReference>
<dbReference type="AlphaFoldDB" id="A0A034VG54"/>
<feature type="domain" description="Tetrahydrofolate dehydrogenase/cyclohydrolase catalytic" evidence="8">
    <location>
        <begin position="43"/>
        <end position="158"/>
    </location>
</feature>
<accession>A0A034VG54</accession>
<comment type="subunit">
    <text evidence="1">Homodimer.</text>
</comment>
<protein>
    <recommendedName>
        <fullName evidence="2">methenyltetrahydrofolate cyclohydrolase</fullName>
        <ecNumber evidence="2">3.5.4.9</ecNumber>
    </recommendedName>
</protein>
<dbReference type="InterPro" id="IPR020631">
    <property type="entry name" value="THF_DH/CycHdrlase_NAD-bd_dom"/>
</dbReference>
<dbReference type="InterPro" id="IPR036291">
    <property type="entry name" value="NAD(P)-bd_dom_sf"/>
</dbReference>
<dbReference type="EC" id="3.5.4.9" evidence="2"/>